<comment type="caution">
    <text evidence="10">The sequence shown here is derived from an EMBL/GenBank/DDBJ whole genome shotgun (WGS) entry which is preliminary data.</text>
</comment>
<dbReference type="AlphaFoldDB" id="A0ABD3QRI6"/>
<dbReference type="InterPro" id="IPR004776">
    <property type="entry name" value="Mem_transp_PIN-like"/>
</dbReference>
<evidence type="ECO:0000256" key="7">
    <source>
        <dbReference type="ARBA" id="ARBA00025100"/>
    </source>
</evidence>
<evidence type="ECO:0000256" key="3">
    <source>
        <dbReference type="ARBA" id="ARBA00022448"/>
    </source>
</evidence>
<keyword evidence="5 9" id="KW-1133">Transmembrane helix</keyword>
<evidence type="ECO:0000256" key="4">
    <source>
        <dbReference type="ARBA" id="ARBA00022692"/>
    </source>
</evidence>
<comment type="similarity">
    <text evidence="8">Belongs to the auxin efflux carrier (TC 2.A.69.2) family.</text>
</comment>
<evidence type="ECO:0000256" key="6">
    <source>
        <dbReference type="ARBA" id="ARBA00023136"/>
    </source>
</evidence>
<evidence type="ECO:0008006" key="12">
    <source>
        <dbReference type="Google" id="ProtNLM"/>
    </source>
</evidence>
<keyword evidence="4 9" id="KW-0812">Transmembrane</keyword>
<proteinExistence type="inferred from homology"/>
<evidence type="ECO:0000256" key="9">
    <source>
        <dbReference type="SAM" id="Phobius"/>
    </source>
</evidence>
<sequence>MGSLAATFEAALRAVGTAATMAFAGFYLHRRNFVTPSGKKMMALLSQQVTIIYCPRNKSTADPTALFDNDETICPSVADRLADVWIILLWPFFVVACGLVTGYVAARISNTPKSQVGSCLVACAFGNSTGLVMTLLTVIHDQFGATTELGSVDATAFLSIYLLLYPILQWGVGGWLMAPEEVGEEEKRDIDNTDIQLVESVQHVNSSNEQDIHNNSVEESVLFRSFSERPASSNHNSHHRRIQSLHIPHLLNNEHFESLSAVKDAGEEEFGGVAPLRIIFGKNDEEHCRFLSTGRIDSTGSGLATMIKELSFLNLCIEGIESSASCNANGEKPSSLEPLAIPRKIRENTPLLDDIKEFTSNGFDDPAASLASKEEMKSIQASDLLPLTATLLRVATKVFQPPVIGALTGLLIASFPQIRGILVNIRAGSEEPAPLQWMFDGIYAVGYFSRFSLSDLLVFSQQLNTLLSLFYLSHICPNKKVGQSAVPINMTILGINLSSTFQRNESDDGKGKMLSNQTMFAVLVGKMLVMPLIGIATTWLLQQYFIDLPDGKVTYMSVTIV</sequence>
<feature type="transmembrane region" description="Helical" evidence="9">
    <location>
        <begin position="85"/>
        <end position="106"/>
    </location>
</feature>
<dbReference type="InterPro" id="IPR045033">
    <property type="entry name" value="PILS1/3/4/5/7"/>
</dbReference>
<keyword evidence="3" id="KW-0813">Transport</keyword>
<keyword evidence="11" id="KW-1185">Reference proteome</keyword>
<evidence type="ECO:0000256" key="5">
    <source>
        <dbReference type="ARBA" id="ARBA00022989"/>
    </source>
</evidence>
<reference evidence="10 11" key="1">
    <citation type="journal article" date="2020" name="G3 (Bethesda)">
        <title>Improved Reference Genome for Cyclotella cryptica CCMP332, a Model for Cell Wall Morphogenesis, Salinity Adaptation, and Lipid Production in Diatoms (Bacillariophyta).</title>
        <authorList>
            <person name="Roberts W.R."/>
            <person name="Downey K.M."/>
            <person name="Ruck E.C."/>
            <person name="Traller J.C."/>
            <person name="Alverson A.J."/>
        </authorList>
    </citation>
    <scope>NUCLEOTIDE SEQUENCE [LARGE SCALE GENOMIC DNA]</scope>
    <source>
        <strain evidence="10 11">CCMP332</strain>
    </source>
</reference>
<dbReference type="EMBL" id="JABMIG020000017">
    <property type="protein sequence ID" value="KAL3802789.1"/>
    <property type="molecule type" value="Genomic_DNA"/>
</dbReference>
<dbReference type="PANTHER" id="PTHR31651:SF33">
    <property type="entry name" value="PROTEIN PIN-LIKES 1"/>
    <property type="match status" value="1"/>
</dbReference>
<organism evidence="10 11">
    <name type="scientific">Cyclotella cryptica</name>
    <dbReference type="NCBI Taxonomy" id="29204"/>
    <lineage>
        <taxon>Eukaryota</taxon>
        <taxon>Sar</taxon>
        <taxon>Stramenopiles</taxon>
        <taxon>Ochrophyta</taxon>
        <taxon>Bacillariophyta</taxon>
        <taxon>Coscinodiscophyceae</taxon>
        <taxon>Thalassiosirophycidae</taxon>
        <taxon>Stephanodiscales</taxon>
        <taxon>Stephanodiscaceae</taxon>
        <taxon>Cyclotella</taxon>
    </lineage>
</organism>
<comment type="subcellular location">
    <subcellularLocation>
        <location evidence="2">Endomembrane system</location>
    </subcellularLocation>
    <subcellularLocation>
        <location evidence="1">Membrane</location>
        <topology evidence="1">Multi-pass membrane protein</topology>
    </subcellularLocation>
</comment>
<evidence type="ECO:0000313" key="10">
    <source>
        <dbReference type="EMBL" id="KAL3802789.1"/>
    </source>
</evidence>
<dbReference type="Pfam" id="PF03547">
    <property type="entry name" value="Mem_trans"/>
    <property type="match status" value="1"/>
</dbReference>
<accession>A0ABD3QRI6</accession>
<evidence type="ECO:0000256" key="2">
    <source>
        <dbReference type="ARBA" id="ARBA00004308"/>
    </source>
</evidence>
<feature type="transmembrane region" description="Helical" evidence="9">
    <location>
        <begin position="159"/>
        <end position="178"/>
    </location>
</feature>
<evidence type="ECO:0000256" key="8">
    <source>
        <dbReference type="ARBA" id="ARBA00025752"/>
    </source>
</evidence>
<name>A0ABD3QRI6_9STRA</name>
<comment type="function">
    <text evidence="7">Involved in cellular auxin homeostasis by regulating auxin metabolism. Regulates intracellular auxin accumulation at the endoplasmic reticulum and thus auxin availability for nuclear auxin signaling.</text>
</comment>
<keyword evidence="6 9" id="KW-0472">Membrane</keyword>
<evidence type="ECO:0000313" key="11">
    <source>
        <dbReference type="Proteomes" id="UP001516023"/>
    </source>
</evidence>
<gene>
    <name evidence="10" type="ORF">HJC23_007566</name>
</gene>
<protein>
    <recommendedName>
        <fullName evidence="12">PIN-like protein</fullName>
    </recommendedName>
</protein>
<dbReference type="Proteomes" id="UP001516023">
    <property type="component" value="Unassembled WGS sequence"/>
</dbReference>
<feature type="transmembrane region" description="Helical" evidence="9">
    <location>
        <begin position="520"/>
        <end position="541"/>
    </location>
</feature>
<dbReference type="GO" id="GO:0012505">
    <property type="term" value="C:endomembrane system"/>
    <property type="evidence" value="ECO:0007669"/>
    <property type="project" value="UniProtKB-SubCell"/>
</dbReference>
<dbReference type="GO" id="GO:0016020">
    <property type="term" value="C:membrane"/>
    <property type="evidence" value="ECO:0007669"/>
    <property type="project" value="UniProtKB-SubCell"/>
</dbReference>
<evidence type="ECO:0000256" key="1">
    <source>
        <dbReference type="ARBA" id="ARBA00004141"/>
    </source>
</evidence>
<dbReference type="PANTHER" id="PTHR31651">
    <property type="match status" value="1"/>
</dbReference>
<feature type="transmembrane region" description="Helical" evidence="9">
    <location>
        <begin position="118"/>
        <end position="139"/>
    </location>
</feature>